<name>A0A4P7SGK6_9CELL</name>
<sequence length="369" mass="39556">MTESPSGIRSGVPMQVPISALLLDPFNPRLPESLRGGDQSDLAVVLEMGFDAFAVAQSVADNGFFAAEPLIAIHDEIPGKYVVVEGNRRLTALIGLSHPEIREQFADPSRWEAVAEKAAMSPEVAVPIVVHTNREATHVEVSRAHVVGKLQWRPYMQARFIAARVAEGRTIKEVADLIGITKSKAADLYRDQAIVAQAETAGLNTGEVERAFSVLTVAMGNTKLRDHIGAPLGSRLEPGQAPVPPGKIPELKEVISWVFGDEEAEPVITDSRQMSALGNVVASEVGLASLRSGKSLEEAKQQVQSAGMDPRERLLKRMTAATNALGAASDDLAEHATDKQVVGLVSDLESLVESMRNVIDQAANEARAQ</sequence>
<evidence type="ECO:0008006" key="3">
    <source>
        <dbReference type="Google" id="ProtNLM"/>
    </source>
</evidence>
<dbReference type="Proteomes" id="UP000296469">
    <property type="component" value="Chromosome"/>
</dbReference>
<evidence type="ECO:0000313" key="1">
    <source>
        <dbReference type="EMBL" id="QCB92186.1"/>
    </source>
</evidence>
<gene>
    <name evidence="1" type="ORF">E5225_00065</name>
</gene>
<dbReference type="EMBL" id="CP039291">
    <property type="protein sequence ID" value="QCB92186.1"/>
    <property type="molecule type" value="Genomic_DNA"/>
</dbReference>
<dbReference type="KEGG" id="celz:E5225_00065"/>
<keyword evidence="2" id="KW-1185">Reference proteome</keyword>
<dbReference type="RefSeq" id="WP_135972202.1">
    <property type="nucleotide sequence ID" value="NZ_CP039291.1"/>
</dbReference>
<proteinExistence type="predicted"/>
<dbReference type="AlphaFoldDB" id="A0A4P7SGK6"/>
<evidence type="ECO:0000313" key="2">
    <source>
        <dbReference type="Proteomes" id="UP000296469"/>
    </source>
</evidence>
<accession>A0A4P7SGK6</accession>
<protein>
    <recommendedName>
        <fullName evidence="3">ParB/Sulfiredoxin domain-containing protein</fullName>
    </recommendedName>
</protein>
<dbReference type="OrthoDB" id="4828114at2"/>
<organism evidence="1 2">
    <name type="scientific">Cellulomonas shaoxiangyii</name>
    <dbReference type="NCBI Taxonomy" id="2566013"/>
    <lineage>
        <taxon>Bacteria</taxon>
        <taxon>Bacillati</taxon>
        <taxon>Actinomycetota</taxon>
        <taxon>Actinomycetes</taxon>
        <taxon>Micrococcales</taxon>
        <taxon>Cellulomonadaceae</taxon>
        <taxon>Cellulomonas</taxon>
    </lineage>
</organism>
<reference evidence="1 2" key="1">
    <citation type="submission" date="2019-04" db="EMBL/GenBank/DDBJ databases">
        <title>Isolation and identification of Cellulomonas shaoxiangyii sp. Nov. isolated from feces of the Tibetan antelopes (Pantholops hodgsonii) in the Qinghai-Tibet plateau of China.</title>
        <authorList>
            <person name="Tian Z."/>
        </authorList>
    </citation>
    <scope>NUCLEOTIDE SEQUENCE [LARGE SCALE GENOMIC DNA]</scope>
    <source>
        <strain evidence="1 2">Z28</strain>
    </source>
</reference>